<feature type="signal peptide" evidence="1">
    <location>
        <begin position="1"/>
        <end position="21"/>
    </location>
</feature>
<gene>
    <name evidence="2" type="ORF">EJ73_01674</name>
</gene>
<evidence type="ECO:0000313" key="2">
    <source>
        <dbReference type="EMBL" id="PXX21532.1"/>
    </source>
</evidence>
<dbReference type="AlphaFoldDB" id="A0A318HTE1"/>
<name>A0A318HTE1_9BACT</name>
<evidence type="ECO:0000256" key="1">
    <source>
        <dbReference type="SAM" id="SignalP"/>
    </source>
</evidence>
<comment type="caution">
    <text evidence="2">The sequence shown here is derived from an EMBL/GenBank/DDBJ whole genome shotgun (WGS) entry which is preliminary data.</text>
</comment>
<protein>
    <recommendedName>
        <fullName evidence="4">Lipocalin-like protein</fullName>
    </recommendedName>
</protein>
<dbReference type="RefSeq" id="WP_025816038.1">
    <property type="nucleotide sequence ID" value="NZ_BAIZ01000017.1"/>
</dbReference>
<keyword evidence="3" id="KW-1185">Reference proteome</keyword>
<keyword evidence="1" id="KW-0732">Signal</keyword>
<dbReference type="EMBL" id="QJJX01000018">
    <property type="protein sequence ID" value="PXX21532.1"/>
    <property type="molecule type" value="Genomic_DNA"/>
</dbReference>
<proteinExistence type="predicted"/>
<dbReference type="Proteomes" id="UP000248314">
    <property type="component" value="Unassembled WGS sequence"/>
</dbReference>
<organism evidence="2 3">
    <name type="scientific">Hoylesella shahii DSM 15611 = JCM 12083</name>
    <dbReference type="NCBI Taxonomy" id="1122991"/>
    <lineage>
        <taxon>Bacteria</taxon>
        <taxon>Pseudomonadati</taxon>
        <taxon>Bacteroidota</taxon>
        <taxon>Bacteroidia</taxon>
        <taxon>Bacteroidales</taxon>
        <taxon>Prevotellaceae</taxon>
        <taxon>Hoylesella</taxon>
    </lineage>
</organism>
<evidence type="ECO:0008006" key="4">
    <source>
        <dbReference type="Google" id="ProtNLM"/>
    </source>
</evidence>
<sequence>MKRLKYLTAFILLSCVLCFCACSHDEEEEPTLPPTRENLLGVWEITKYIRIHGPKEERDDYVKIYTEDDRRFRWKLTPNNIFYYLYEVIEPEYVVAWDGEWGAPDFGVGRFRIKGDTIITHFNYKLSNGKNSHHVWKDKVLRLTKNKMEVQRVNRYLPKLETYRFWLKRIR</sequence>
<accession>A0A318HTE1</accession>
<evidence type="ECO:0000313" key="3">
    <source>
        <dbReference type="Proteomes" id="UP000248314"/>
    </source>
</evidence>
<reference evidence="2 3" key="1">
    <citation type="submission" date="2018-05" db="EMBL/GenBank/DDBJ databases">
        <title>Genomic Encyclopedia of Type Strains, Phase I: the one thousand microbial genomes (KMG-I) project.</title>
        <authorList>
            <person name="Kyrpides N."/>
        </authorList>
    </citation>
    <scope>NUCLEOTIDE SEQUENCE [LARGE SCALE GENOMIC DNA]</scope>
    <source>
        <strain evidence="2 3">DSM 15611</strain>
    </source>
</reference>
<feature type="chain" id="PRO_5016347847" description="Lipocalin-like protein" evidence="1">
    <location>
        <begin position="22"/>
        <end position="171"/>
    </location>
</feature>